<evidence type="ECO:0008006" key="3">
    <source>
        <dbReference type="Google" id="ProtNLM"/>
    </source>
</evidence>
<comment type="caution">
    <text evidence="1">The sequence shown here is derived from an EMBL/GenBank/DDBJ whole genome shotgun (WGS) entry which is preliminary data.</text>
</comment>
<proteinExistence type="predicted"/>
<dbReference type="PANTHER" id="PTHR39741:SF14">
    <property type="entry name" value="F-BOX DOMAIN-CONTAINING PROTEIN"/>
    <property type="match status" value="1"/>
</dbReference>
<dbReference type="InterPro" id="IPR055336">
    <property type="entry name" value="At4g00755-like"/>
</dbReference>
<dbReference type="EMBL" id="JAVXUO010002049">
    <property type="protein sequence ID" value="KAK2976701.1"/>
    <property type="molecule type" value="Genomic_DNA"/>
</dbReference>
<reference evidence="1" key="1">
    <citation type="submission" date="2022-12" db="EMBL/GenBank/DDBJ databases">
        <title>Draft genome assemblies for two species of Escallonia (Escalloniales).</title>
        <authorList>
            <person name="Chanderbali A."/>
            <person name="Dervinis C."/>
            <person name="Anghel I."/>
            <person name="Soltis D."/>
            <person name="Soltis P."/>
            <person name="Zapata F."/>
        </authorList>
    </citation>
    <scope>NUCLEOTIDE SEQUENCE</scope>
    <source>
        <strain evidence="1">UCBG92.1500</strain>
        <tissue evidence="1">Leaf</tissue>
    </source>
</reference>
<protein>
    <recommendedName>
        <fullName evidence="3">F-box protein</fullName>
    </recommendedName>
</protein>
<dbReference type="PANTHER" id="PTHR39741">
    <property type="entry name" value="F-BOX DOMAIN CONTAINING PROTEIN, EXPRESSED"/>
    <property type="match status" value="1"/>
</dbReference>
<dbReference type="AlphaFoldDB" id="A0AA88R7P4"/>
<accession>A0AA88R7P4</accession>
<dbReference type="Proteomes" id="UP001187471">
    <property type="component" value="Unassembled WGS sequence"/>
</dbReference>
<feature type="non-terminal residue" evidence="1">
    <location>
        <position position="164"/>
    </location>
</feature>
<evidence type="ECO:0000313" key="2">
    <source>
        <dbReference type="Proteomes" id="UP001187471"/>
    </source>
</evidence>
<organism evidence="1 2">
    <name type="scientific">Escallonia rubra</name>
    <dbReference type="NCBI Taxonomy" id="112253"/>
    <lineage>
        <taxon>Eukaryota</taxon>
        <taxon>Viridiplantae</taxon>
        <taxon>Streptophyta</taxon>
        <taxon>Embryophyta</taxon>
        <taxon>Tracheophyta</taxon>
        <taxon>Spermatophyta</taxon>
        <taxon>Magnoliopsida</taxon>
        <taxon>eudicotyledons</taxon>
        <taxon>Gunneridae</taxon>
        <taxon>Pentapetalae</taxon>
        <taxon>asterids</taxon>
        <taxon>campanulids</taxon>
        <taxon>Escalloniales</taxon>
        <taxon>Escalloniaceae</taxon>
        <taxon>Escallonia</taxon>
    </lineage>
</organism>
<keyword evidence="2" id="KW-1185">Reference proteome</keyword>
<name>A0AA88R7P4_9ASTE</name>
<feature type="non-terminal residue" evidence="1">
    <location>
        <position position="1"/>
    </location>
</feature>
<evidence type="ECO:0000313" key="1">
    <source>
        <dbReference type="EMBL" id="KAK2976701.1"/>
    </source>
</evidence>
<gene>
    <name evidence="1" type="ORF">RJ640_013957</name>
</gene>
<sequence length="164" mass="18831">IANGLCKQLCVKYFPQLPVVAGVVEPSSRKEWTLDLAYIWNGNASSTDRYLDESIVNTLDPRERFLGGYSFWLSKAHSDPDVPESLIYKLNASFCIITEINIKPFLAYFQPGLPIYSAKSLRFRVGHLKSSTDVESDRVQFPTEQWVDDKFIWTYTSQEFSMTQ</sequence>